<organism evidence="7 9">
    <name type="scientific">Aliarcobacter trophiarum LMG 25534</name>
    <dbReference type="NCBI Taxonomy" id="1032241"/>
    <lineage>
        <taxon>Bacteria</taxon>
        <taxon>Pseudomonadati</taxon>
        <taxon>Campylobacterota</taxon>
        <taxon>Epsilonproteobacteria</taxon>
        <taxon>Campylobacterales</taxon>
        <taxon>Arcobacteraceae</taxon>
        <taxon>Aliarcobacter</taxon>
    </lineage>
</organism>
<evidence type="ECO:0000313" key="9">
    <source>
        <dbReference type="Proteomes" id="UP000254504"/>
    </source>
</evidence>
<reference evidence="8 10" key="1">
    <citation type="submission" date="2017-10" db="EMBL/GenBank/DDBJ databases">
        <title>Genomics of the genus Arcobacter.</title>
        <authorList>
            <person name="Perez-Cataluna A."/>
            <person name="Figueras M.J."/>
        </authorList>
    </citation>
    <scope>NUCLEOTIDE SEQUENCE [LARGE SCALE GENOMIC DNA]</scope>
    <source>
        <strain evidence="8 10">LMG 25534</strain>
    </source>
</reference>
<comment type="similarity">
    <text evidence="6">Belongs to the NAD kinase family.</text>
</comment>
<dbReference type="KEGG" id="atp:ATR_1681"/>
<dbReference type="Proteomes" id="UP000289132">
    <property type="component" value="Unassembled WGS sequence"/>
</dbReference>
<dbReference type="GO" id="GO:0005737">
    <property type="term" value="C:cytoplasm"/>
    <property type="evidence" value="ECO:0007669"/>
    <property type="project" value="UniProtKB-SubCell"/>
</dbReference>
<comment type="cofactor">
    <cofactor evidence="6">
        <name>a divalent metal cation</name>
        <dbReference type="ChEBI" id="CHEBI:60240"/>
    </cofactor>
</comment>
<dbReference type="Gene3D" id="2.60.200.30">
    <property type="entry name" value="Probable inorganic polyphosphate/atp-NAD kinase, domain 2"/>
    <property type="match status" value="1"/>
</dbReference>
<gene>
    <name evidence="7" type="primary">ppnK</name>
    <name evidence="6" type="synonym">nadK</name>
    <name evidence="7" type="ORF">ATR_1681</name>
    <name evidence="8" type="ORF">CRU87_06040</name>
</gene>
<evidence type="ECO:0000256" key="1">
    <source>
        <dbReference type="ARBA" id="ARBA00022679"/>
    </source>
</evidence>
<keyword evidence="10" id="KW-1185">Reference proteome</keyword>
<reference evidence="7 9" key="2">
    <citation type="submission" date="2018-07" db="EMBL/GenBank/DDBJ databases">
        <title>Complete genome of the Arcobacter trophiarum type strain LMG 25534.</title>
        <authorList>
            <person name="Miller W.G."/>
            <person name="Yee E."/>
        </authorList>
    </citation>
    <scope>NUCLEOTIDE SEQUENCE [LARGE SCALE GENOMIC DNA]</scope>
    <source>
        <strain evidence="7 9">LMG 25534</strain>
    </source>
</reference>
<dbReference type="PANTHER" id="PTHR20275">
    <property type="entry name" value="NAD KINASE"/>
    <property type="match status" value="1"/>
</dbReference>
<feature type="binding site" evidence="6">
    <location>
        <begin position="147"/>
        <end position="148"/>
    </location>
    <ligand>
        <name>NAD(+)</name>
        <dbReference type="ChEBI" id="CHEBI:57540"/>
    </ligand>
</feature>
<dbReference type="Pfam" id="PF20143">
    <property type="entry name" value="NAD_kinase_C"/>
    <property type="match status" value="1"/>
</dbReference>
<accession>A0AAD0QK32</accession>
<dbReference type="GO" id="GO:0019674">
    <property type="term" value="P:NAD+ metabolic process"/>
    <property type="evidence" value="ECO:0007669"/>
    <property type="project" value="InterPro"/>
</dbReference>
<feature type="binding site" evidence="6">
    <location>
        <begin position="78"/>
        <end position="79"/>
    </location>
    <ligand>
        <name>NAD(+)</name>
        <dbReference type="ChEBI" id="CHEBI:57540"/>
    </ligand>
</feature>
<dbReference type="Proteomes" id="UP000254504">
    <property type="component" value="Chromosome"/>
</dbReference>
<dbReference type="AlphaFoldDB" id="A0AAD0QK32"/>
<comment type="catalytic activity">
    <reaction evidence="5 6">
        <text>NAD(+) + ATP = ADP + NADP(+) + H(+)</text>
        <dbReference type="Rhea" id="RHEA:18629"/>
        <dbReference type="ChEBI" id="CHEBI:15378"/>
        <dbReference type="ChEBI" id="CHEBI:30616"/>
        <dbReference type="ChEBI" id="CHEBI:57540"/>
        <dbReference type="ChEBI" id="CHEBI:58349"/>
        <dbReference type="ChEBI" id="CHEBI:456216"/>
        <dbReference type="EC" id="2.7.1.23"/>
    </reaction>
</comment>
<dbReference type="RefSeq" id="WP_115428976.1">
    <property type="nucleotide sequence ID" value="NZ_CP031367.1"/>
</dbReference>
<dbReference type="GO" id="GO:0046872">
    <property type="term" value="F:metal ion binding"/>
    <property type="evidence" value="ECO:0007669"/>
    <property type="project" value="UniProtKB-UniRule"/>
</dbReference>
<dbReference type="GO" id="GO:0005524">
    <property type="term" value="F:ATP binding"/>
    <property type="evidence" value="ECO:0007669"/>
    <property type="project" value="UniProtKB-KW"/>
</dbReference>
<protein>
    <recommendedName>
        <fullName evidence="6">NAD kinase</fullName>
        <ecNumber evidence="6">2.7.1.23</ecNumber>
    </recommendedName>
    <alternativeName>
        <fullName evidence="6">ATP-dependent NAD kinase</fullName>
    </alternativeName>
</protein>
<evidence type="ECO:0000256" key="3">
    <source>
        <dbReference type="ARBA" id="ARBA00022857"/>
    </source>
</evidence>
<dbReference type="InterPro" id="IPR017437">
    <property type="entry name" value="ATP-NAD_kinase_PpnK-typ_C"/>
</dbReference>
<dbReference type="GO" id="GO:0051287">
    <property type="term" value="F:NAD binding"/>
    <property type="evidence" value="ECO:0007669"/>
    <property type="project" value="UniProtKB-ARBA"/>
</dbReference>
<dbReference type="InterPro" id="IPR002504">
    <property type="entry name" value="NADK"/>
</dbReference>
<dbReference type="GO" id="GO:0006741">
    <property type="term" value="P:NADP+ biosynthetic process"/>
    <property type="evidence" value="ECO:0007669"/>
    <property type="project" value="UniProtKB-UniRule"/>
</dbReference>
<evidence type="ECO:0000256" key="6">
    <source>
        <dbReference type="HAMAP-Rule" id="MF_00361"/>
    </source>
</evidence>
<feature type="binding site" evidence="6">
    <location>
        <position position="212"/>
    </location>
    <ligand>
        <name>NAD(+)</name>
        <dbReference type="ChEBI" id="CHEBI:57540"/>
    </ligand>
</feature>
<dbReference type="SUPFAM" id="SSF111331">
    <property type="entry name" value="NAD kinase/diacylglycerol kinase-like"/>
    <property type="match status" value="1"/>
</dbReference>
<keyword evidence="6" id="KW-0067">ATP-binding</keyword>
<keyword evidence="2 6" id="KW-0418">Kinase</keyword>
<dbReference type="EMBL" id="CP031367">
    <property type="protein sequence ID" value="AXK49509.1"/>
    <property type="molecule type" value="Genomic_DNA"/>
</dbReference>
<keyword evidence="3 6" id="KW-0521">NADP</keyword>
<evidence type="ECO:0000313" key="10">
    <source>
        <dbReference type="Proteomes" id="UP000289132"/>
    </source>
</evidence>
<dbReference type="InterPro" id="IPR017438">
    <property type="entry name" value="ATP-NAD_kinase_N"/>
</dbReference>
<dbReference type="PANTHER" id="PTHR20275:SF0">
    <property type="entry name" value="NAD KINASE"/>
    <property type="match status" value="1"/>
</dbReference>
<proteinExistence type="inferred from homology"/>
<dbReference type="Gene3D" id="3.40.50.10330">
    <property type="entry name" value="Probable inorganic polyphosphate/atp-NAD kinase, domain 1"/>
    <property type="match status" value="1"/>
</dbReference>
<dbReference type="Pfam" id="PF01513">
    <property type="entry name" value="NAD_kinase"/>
    <property type="match status" value="1"/>
</dbReference>
<dbReference type="EC" id="2.7.1.23" evidence="6"/>
<keyword evidence="6" id="KW-0963">Cytoplasm</keyword>
<keyword evidence="1 6" id="KW-0808">Transferase</keyword>
<dbReference type="EMBL" id="PDKD01000009">
    <property type="protein sequence ID" value="RXJ91249.1"/>
    <property type="molecule type" value="Genomic_DNA"/>
</dbReference>
<keyword evidence="6" id="KW-0547">Nucleotide-binding</keyword>
<dbReference type="InterPro" id="IPR016064">
    <property type="entry name" value="NAD/diacylglycerol_kinase_sf"/>
</dbReference>
<feature type="binding site" evidence="6">
    <location>
        <position position="245"/>
    </location>
    <ligand>
        <name>NAD(+)</name>
        <dbReference type="ChEBI" id="CHEBI:57540"/>
    </ligand>
</feature>
<feature type="active site" description="Proton acceptor" evidence="6">
    <location>
        <position position="78"/>
    </location>
</feature>
<feature type="binding site" evidence="6">
    <location>
        <position position="177"/>
    </location>
    <ligand>
        <name>NAD(+)</name>
        <dbReference type="ChEBI" id="CHEBI:57540"/>
    </ligand>
</feature>
<comment type="function">
    <text evidence="6">Involved in the regulation of the intracellular balance of NAD and NADP, and is a key enzyme in the biosynthesis of NADP. Catalyzes specifically the phosphorylation on 2'-hydroxyl of the adenosine moiety of NAD to yield NADP.</text>
</comment>
<name>A0AAD0QK32_9BACT</name>
<keyword evidence="4 6" id="KW-0520">NAD</keyword>
<comment type="caution">
    <text evidence="6">Lacks conserved residue(s) required for the propagation of feature annotation.</text>
</comment>
<comment type="subcellular location">
    <subcellularLocation>
        <location evidence="6">Cytoplasm</location>
    </subcellularLocation>
</comment>
<evidence type="ECO:0000313" key="8">
    <source>
        <dbReference type="EMBL" id="RXJ91249.1"/>
    </source>
</evidence>
<sequence>MRLEESYKHLEKIENIGVVLRPQSPNLKEAYLKIERLFKENSINVLLEENSANMIDKSGINFDTLCKNIDFLISVGGDGTLIGVVRKSIGYNLPVLGINLGTLGFLTDIKLEELENFIEDLIKNNYTISPRMMIEATINGEKIMAFNDLVIARKNLSSMLEIRAKIDNKAFNTYFGDGLIVATPSGSTAYNLSAGGPIVHPLTNAFILTPVAAHSLTQRPIVVPVDFEIEFKTPNDKAAVIVDGQELYELKEDELISIKISEQKALMLHRCSRDYFEVLSEKLRWGN</sequence>
<evidence type="ECO:0000256" key="2">
    <source>
        <dbReference type="ARBA" id="ARBA00022777"/>
    </source>
</evidence>
<evidence type="ECO:0000313" key="7">
    <source>
        <dbReference type="EMBL" id="AXK49509.1"/>
    </source>
</evidence>
<evidence type="ECO:0000256" key="5">
    <source>
        <dbReference type="ARBA" id="ARBA00047925"/>
    </source>
</evidence>
<feature type="binding site" evidence="6">
    <location>
        <begin position="188"/>
        <end position="193"/>
    </location>
    <ligand>
        <name>NAD(+)</name>
        <dbReference type="ChEBI" id="CHEBI:57540"/>
    </ligand>
</feature>
<evidence type="ECO:0000256" key="4">
    <source>
        <dbReference type="ARBA" id="ARBA00023027"/>
    </source>
</evidence>
<dbReference type="HAMAP" id="MF_00361">
    <property type="entry name" value="NAD_kinase"/>
    <property type="match status" value="1"/>
</dbReference>
<dbReference type="GO" id="GO:0003951">
    <property type="term" value="F:NAD+ kinase activity"/>
    <property type="evidence" value="ECO:0007669"/>
    <property type="project" value="UniProtKB-UniRule"/>
</dbReference>